<dbReference type="InterPro" id="IPR056835">
    <property type="entry name" value="ARM_TT21_5th"/>
</dbReference>
<dbReference type="InterPro" id="IPR011990">
    <property type="entry name" value="TPR-like_helical_dom_sf"/>
</dbReference>
<dbReference type="PROSITE" id="PS50005">
    <property type="entry name" value="TPR"/>
    <property type="match status" value="1"/>
</dbReference>
<keyword evidence="2" id="KW-0677">Repeat</keyword>
<accession>A0A158R7P7</accession>
<dbReference type="Pfam" id="PF13176">
    <property type="entry name" value="TPR_7"/>
    <property type="match status" value="1"/>
</dbReference>
<feature type="domain" description="Tetratricopeptide repeat protein 21A/21B fifth ARM repeats" evidence="8">
    <location>
        <begin position="833"/>
        <end position="946"/>
    </location>
</feature>
<dbReference type="Pfam" id="PF25060">
    <property type="entry name" value="ARM_TT21_2nd"/>
    <property type="match status" value="1"/>
</dbReference>
<dbReference type="STRING" id="60517.A0A158R7P7"/>
<dbReference type="GO" id="GO:0005929">
    <property type="term" value="C:cilium"/>
    <property type="evidence" value="ECO:0007669"/>
    <property type="project" value="GOC"/>
</dbReference>
<evidence type="ECO:0000259" key="9">
    <source>
        <dbReference type="Pfam" id="PF25068"/>
    </source>
</evidence>
<sequence length="1160" mass="129260">LPEALRLLNQIIMRFPNFLPAFTEKVDVLLMSDQWEQALDAASRCSSIQLIAASFNLATERTKEALINYKKAIKIDESSIDSMNGRYFCFSLFHLHAFLGLIYCQLLQGDMKDAALQLELLDELLPTIGVSAETIYLQALLLREQNSKACEIMRLLDKATDLHFKRLKDLPHSIDYYVQLNPDFLLQLVSAYLTLSKQPLLIVSDGKSSVSEENGMLSLWPDEQMLLHRAERLLLQILEIAPGLLRANYILACVHLRRGSLQSALKFSQAAVDVDPTCIDAHALQATVYLSQGNLRMAEQALEIGLSNNFDLRNHPLNNLVRAAVCLKDGETEKAIKVLNEALANLDAPGRSAEPPHKLSYSDFWIAMYTELIYAYRKMGKMRDARRILAEARQVYANTLETDRLDIIAADIDLAEGTLESALVQLRGVPSDRPGYILAKQRMADVYLNHRKEWKLYIACYKELAETLDMCVFAHLLLGDAYLRVEQPERAIEVYESVLRWEPGDLRVASKMGEALVMTHEFERAVLYYESALQRGAPIGLSRLLPDLTLLHVRLKQLDKAEAILTVGLESIKTSTDIPCLQRSTDLLILLGTVHHFQEDYSRKLAALGQASKVIGDIQKCITAEEPSDIATACRKLLIRQLKGLLTIILFFVSSVQIHTADTLLKMHKRSQGILEANSKGPDRDASTKPTPDGEEDDLVTASDLTKLAREGSGSSKELEKAIATCEEAIRGVGTIYSPDIIDRLKQAAALSLLARCHLANRDRARCEQICLKLAVCQEEIQGINEGITLADFNVPVELFSSMVAEGNTPEVPGMSTLSLRRCVAMFEFVPTAIIMANLLTHESDFAGVLPHLLKHLNEVPDDHQAMAHLINTYRRLGQLSTAEEYLHRVLEEQPSAKSDPGFNFVQGFYYWYRGDTNLAIRSFNVARLASDYEVDAICAMVESCLAPALHRIYPSFSSSPAATTAHLDSDMRSARPTATANTTANSMKAGEATPTSRFSDAITAGQPSGDLDAEDVESTGYETAAFLLVCEGVPAIYGAAVCYLLLGQDQKAKNQLKRLAKYAWTPEVGDLFPNELWDASFLERSWLLLADIYVGMDKRDMAVDLLKRCLQYNQSCYQACEFMGVVAEKNNSYEDAAMYYNTAWEILNKQDLAIGKPGE</sequence>
<dbReference type="InterPro" id="IPR056832">
    <property type="entry name" value="ARM_TT21_2nd"/>
</dbReference>
<feature type="domain" description="Tetratricopeptide repeat protein 21A/21B fourth ARM" evidence="9">
    <location>
        <begin position="508"/>
        <end position="631"/>
    </location>
</feature>
<dbReference type="GO" id="GO:0035721">
    <property type="term" value="P:intraciliary retrograde transport"/>
    <property type="evidence" value="ECO:0007669"/>
    <property type="project" value="TreeGrafter"/>
</dbReference>
<keyword evidence="3 4" id="KW-0802">TPR repeat</keyword>
<evidence type="ECO:0000256" key="5">
    <source>
        <dbReference type="SAM" id="MobiDB-lite"/>
    </source>
</evidence>
<comment type="similarity">
    <text evidence="1">Belongs to the TTC21 family.</text>
</comment>
<evidence type="ECO:0000259" key="7">
    <source>
        <dbReference type="Pfam" id="PF25063"/>
    </source>
</evidence>
<dbReference type="InterPro" id="IPR056836">
    <property type="entry name" value="ARM_TT21_4th"/>
</dbReference>
<organism evidence="10">
    <name type="scientific">Taenia asiatica</name>
    <name type="common">Asian tapeworm</name>
    <dbReference type="NCBI Taxonomy" id="60517"/>
    <lineage>
        <taxon>Eukaryota</taxon>
        <taxon>Metazoa</taxon>
        <taxon>Spiralia</taxon>
        <taxon>Lophotrochozoa</taxon>
        <taxon>Platyhelminthes</taxon>
        <taxon>Cestoda</taxon>
        <taxon>Eucestoda</taxon>
        <taxon>Cyclophyllidea</taxon>
        <taxon>Taeniidae</taxon>
        <taxon>Taenia</taxon>
    </lineage>
</organism>
<evidence type="ECO:0000259" key="8">
    <source>
        <dbReference type="Pfam" id="PF25064"/>
    </source>
</evidence>
<dbReference type="Pfam" id="PF25068">
    <property type="entry name" value="ARM_TT21_4th"/>
    <property type="match status" value="1"/>
</dbReference>
<dbReference type="WBParaSite" id="TASK_0000416301-mRNA-1">
    <property type="protein sequence ID" value="TASK_0000416301-mRNA-1"/>
    <property type="gene ID" value="TASK_0000416301"/>
</dbReference>
<reference evidence="10" key="1">
    <citation type="submission" date="2016-04" db="UniProtKB">
        <authorList>
            <consortium name="WormBaseParasite"/>
        </authorList>
    </citation>
    <scope>IDENTIFICATION</scope>
</reference>
<dbReference type="Gene3D" id="1.25.40.10">
    <property type="entry name" value="Tetratricopeptide repeat domain"/>
    <property type="match status" value="5"/>
</dbReference>
<name>A0A158R7P7_TAEAS</name>
<feature type="domain" description="Tetratricopeptide repeat protein 21A/21B second ARM" evidence="6">
    <location>
        <begin position="52"/>
        <end position="293"/>
    </location>
</feature>
<dbReference type="PANTHER" id="PTHR14699">
    <property type="entry name" value="STI2 PROTEIN-RELATED"/>
    <property type="match status" value="1"/>
</dbReference>
<dbReference type="PANTHER" id="PTHR14699:SF0">
    <property type="entry name" value="TETRATRICOPEPTIDE REPEAT PROTEIN 21 HOMOLOG"/>
    <property type="match status" value="1"/>
</dbReference>
<feature type="repeat" description="TPR" evidence="4">
    <location>
        <begin position="472"/>
        <end position="505"/>
    </location>
</feature>
<evidence type="ECO:0000259" key="6">
    <source>
        <dbReference type="Pfam" id="PF25060"/>
    </source>
</evidence>
<dbReference type="InterPro" id="IPR040364">
    <property type="entry name" value="TTC21A/TTC21B"/>
</dbReference>
<dbReference type="GO" id="GO:0061512">
    <property type="term" value="P:protein localization to cilium"/>
    <property type="evidence" value="ECO:0007669"/>
    <property type="project" value="TreeGrafter"/>
</dbReference>
<dbReference type="InterPro" id="IPR056834">
    <property type="entry name" value="ARM_TT21_C"/>
</dbReference>
<dbReference type="AlphaFoldDB" id="A0A158R7P7"/>
<evidence type="ECO:0000256" key="4">
    <source>
        <dbReference type="PROSITE-ProRule" id="PRU00339"/>
    </source>
</evidence>
<feature type="region of interest" description="Disordered" evidence="5">
    <location>
        <begin position="965"/>
        <end position="997"/>
    </location>
</feature>
<proteinExistence type="inferred from homology"/>
<dbReference type="Pfam" id="PF25064">
    <property type="entry name" value="ARM_TT21_5th"/>
    <property type="match status" value="1"/>
</dbReference>
<evidence type="ECO:0000256" key="2">
    <source>
        <dbReference type="ARBA" id="ARBA00022737"/>
    </source>
</evidence>
<evidence type="ECO:0000313" key="10">
    <source>
        <dbReference type="WBParaSite" id="TASK_0000416301-mRNA-1"/>
    </source>
</evidence>
<protein>
    <submittedName>
        <fullName evidence="10">TPR_REGION domain-containing protein</fullName>
    </submittedName>
</protein>
<dbReference type="GO" id="GO:0030991">
    <property type="term" value="C:intraciliary transport particle A"/>
    <property type="evidence" value="ECO:0007669"/>
    <property type="project" value="TreeGrafter"/>
</dbReference>
<dbReference type="Pfam" id="PF25058">
    <property type="entry name" value="ARM_TT21"/>
    <property type="match status" value="1"/>
</dbReference>
<feature type="region of interest" description="Disordered" evidence="5">
    <location>
        <begin position="675"/>
        <end position="702"/>
    </location>
</feature>
<feature type="domain" description="Tetratricopeptide repeat protein 21A/21B C-terminal ARM" evidence="7">
    <location>
        <begin position="1033"/>
        <end position="1156"/>
    </location>
</feature>
<dbReference type="SMART" id="SM00028">
    <property type="entry name" value="TPR"/>
    <property type="match status" value="10"/>
</dbReference>
<evidence type="ECO:0000256" key="3">
    <source>
        <dbReference type="ARBA" id="ARBA00022803"/>
    </source>
</evidence>
<dbReference type="Pfam" id="PF25063">
    <property type="entry name" value="ARM_TT21_C"/>
    <property type="match status" value="1"/>
</dbReference>
<evidence type="ECO:0000256" key="1">
    <source>
        <dbReference type="ARBA" id="ARBA00010935"/>
    </source>
</evidence>
<dbReference type="InterPro" id="IPR019734">
    <property type="entry name" value="TPR_rpt"/>
</dbReference>
<dbReference type="SUPFAM" id="SSF48452">
    <property type="entry name" value="TPR-like"/>
    <property type="match status" value="4"/>
</dbReference>